<feature type="transmembrane region" description="Helical" evidence="1">
    <location>
        <begin position="87"/>
        <end position="108"/>
    </location>
</feature>
<dbReference type="AlphaFoldDB" id="A0A1D2KFP9"/>
<gene>
    <name evidence="2" type="ORF">CNY62_05290</name>
</gene>
<keyword evidence="1" id="KW-0472">Membrane</keyword>
<keyword evidence="1" id="KW-0812">Transmembrane</keyword>
<keyword evidence="3" id="KW-1185">Reference proteome</keyword>
<organism evidence="2 3">
    <name type="scientific">Brochothrix thermosphacta</name>
    <name type="common">Microbacterium thermosphactum</name>
    <dbReference type="NCBI Taxonomy" id="2756"/>
    <lineage>
        <taxon>Bacteria</taxon>
        <taxon>Bacillati</taxon>
        <taxon>Bacillota</taxon>
        <taxon>Bacilli</taxon>
        <taxon>Bacillales</taxon>
        <taxon>Listeriaceae</taxon>
        <taxon>Brochothrix</taxon>
    </lineage>
</organism>
<evidence type="ECO:0000313" key="3">
    <source>
        <dbReference type="Proteomes" id="UP000243591"/>
    </source>
</evidence>
<sequence length="118" mass="13666">MLLISTVLYLAILRIYNIDSINIVMAPLLVMGALKGLLTLELADVFNIKSFKKILRKIGKRQALIELITVSLLVYYPMYAFPGGEYSSNYILLTITMFIFYRFLILGINYEINKYRKK</sequence>
<protein>
    <submittedName>
        <fullName evidence="2">Uncharacterized protein</fullName>
    </submittedName>
</protein>
<dbReference type="Proteomes" id="UP000243591">
    <property type="component" value="Chromosome"/>
</dbReference>
<feature type="transmembrane region" description="Helical" evidence="1">
    <location>
        <begin position="63"/>
        <end position="81"/>
    </location>
</feature>
<dbReference type="RefSeq" id="WP_069126080.1">
    <property type="nucleotide sequence ID" value="NZ_CP023483.1"/>
</dbReference>
<dbReference type="KEGG" id="bths:CNY62_05290"/>
<dbReference type="EMBL" id="CP023483">
    <property type="protein sequence ID" value="ATF25857.1"/>
    <property type="molecule type" value="Genomic_DNA"/>
</dbReference>
<accession>A0A1D2KFP9</accession>
<evidence type="ECO:0000313" key="2">
    <source>
        <dbReference type="EMBL" id="ATF25857.1"/>
    </source>
</evidence>
<keyword evidence="1" id="KW-1133">Transmembrane helix</keyword>
<proteinExistence type="predicted"/>
<evidence type="ECO:0000256" key="1">
    <source>
        <dbReference type="SAM" id="Phobius"/>
    </source>
</evidence>
<feature type="transmembrane region" description="Helical" evidence="1">
    <location>
        <begin position="20"/>
        <end position="43"/>
    </location>
</feature>
<name>A0A1D2KFP9_BROTH</name>
<reference evidence="2 3" key="1">
    <citation type="submission" date="2017-09" db="EMBL/GenBank/DDBJ databases">
        <title>Complete Genome Sequences of Two Strains of the Meat Spoilage Bacterium Brochothrix thermosphacta Isolated from Ground Chicken.</title>
        <authorList>
            <person name="Paoli G.C."/>
            <person name="Wijey C."/>
            <person name="Chen C.-Y."/>
            <person name="Nguyen L."/>
            <person name="Yan X."/>
            <person name="Irwin P.L."/>
        </authorList>
    </citation>
    <scope>NUCLEOTIDE SEQUENCE [LARGE SCALE GENOMIC DNA]</scope>
    <source>
        <strain evidence="2 3">BI</strain>
    </source>
</reference>